<evidence type="ECO:0000256" key="1">
    <source>
        <dbReference type="SAM" id="SignalP"/>
    </source>
</evidence>
<proteinExistence type="predicted"/>
<geneLocation type="plasmid" evidence="2">
    <name>unnamed1</name>
</geneLocation>
<evidence type="ECO:0000313" key="2">
    <source>
        <dbReference type="EMBL" id="AZL61326.1"/>
    </source>
</evidence>
<evidence type="ECO:0000313" key="3">
    <source>
        <dbReference type="Proteomes" id="UP000282002"/>
    </source>
</evidence>
<reference evidence="2 3" key="1">
    <citation type="submission" date="2018-12" db="EMBL/GenBank/DDBJ databases">
        <title>Complete genome sequencing of Tabrizicola sp. K13M18.</title>
        <authorList>
            <person name="Bae J.-W."/>
        </authorList>
    </citation>
    <scope>NUCLEOTIDE SEQUENCE [LARGE SCALE GENOMIC DNA]</scope>
    <source>
        <strain evidence="2 3">K13M18</strain>
        <plasmid evidence="2 3">unnamed1</plasmid>
    </source>
</reference>
<dbReference type="RefSeq" id="WP_125327808.1">
    <property type="nucleotide sequence ID" value="NZ_CP034329.1"/>
</dbReference>
<dbReference type="AlphaFoldDB" id="A0A3S8UCJ4"/>
<dbReference type="KEGG" id="taw:EI545_20455"/>
<dbReference type="GeneID" id="39686195"/>
<accession>A0A3S8UCJ4</accession>
<evidence type="ECO:0008006" key="4">
    <source>
        <dbReference type="Google" id="ProtNLM"/>
    </source>
</evidence>
<feature type="signal peptide" evidence="1">
    <location>
        <begin position="1"/>
        <end position="28"/>
    </location>
</feature>
<gene>
    <name evidence="2" type="ORF">EI545_20455</name>
</gene>
<name>A0A3S8UCJ4_9RHOB</name>
<sequence length="118" mass="12407">MTRSSFPMRALILAAYLLAAILPMLAFADGRQQSQADHEQMMAMAGHVAHMSSAGSPIDDAQRLLCQQHCLFAAAALPALSPGVVAIARSVKINLNNDLLAASLALPPPGPPPKRTLI</sequence>
<protein>
    <recommendedName>
        <fullName evidence="4">DUF2946 domain-containing protein</fullName>
    </recommendedName>
</protein>
<dbReference type="Proteomes" id="UP000282002">
    <property type="component" value="Plasmid unnamed1"/>
</dbReference>
<feature type="chain" id="PRO_5019127783" description="DUF2946 domain-containing protein" evidence="1">
    <location>
        <begin position="29"/>
        <end position="118"/>
    </location>
</feature>
<keyword evidence="2" id="KW-0614">Plasmid</keyword>
<dbReference type="OrthoDB" id="7860127at2"/>
<organism evidence="2 3">
    <name type="scientific">Tabrizicola piscis</name>
    <dbReference type="NCBI Taxonomy" id="2494374"/>
    <lineage>
        <taxon>Bacteria</taxon>
        <taxon>Pseudomonadati</taxon>
        <taxon>Pseudomonadota</taxon>
        <taxon>Alphaproteobacteria</taxon>
        <taxon>Rhodobacterales</taxon>
        <taxon>Paracoccaceae</taxon>
        <taxon>Tabrizicola</taxon>
    </lineage>
</organism>
<keyword evidence="1" id="KW-0732">Signal</keyword>
<dbReference type="EMBL" id="CP034329">
    <property type="protein sequence ID" value="AZL61326.1"/>
    <property type="molecule type" value="Genomic_DNA"/>
</dbReference>
<keyword evidence="3" id="KW-1185">Reference proteome</keyword>